<dbReference type="InterPro" id="IPR053138">
    <property type="entry name" value="N-alpha-Ac-DABA_deacetylase"/>
</dbReference>
<dbReference type="InterPro" id="IPR055438">
    <property type="entry name" value="AstE_AspA_cat"/>
</dbReference>
<proteinExistence type="predicted"/>
<evidence type="ECO:0000256" key="3">
    <source>
        <dbReference type="ARBA" id="ARBA00022801"/>
    </source>
</evidence>
<protein>
    <recommendedName>
        <fullName evidence="5">Succinylglutamate desuccinylase/Aspartoacylase catalytic domain-containing protein</fullName>
    </recommendedName>
</protein>
<keyword evidence="2" id="KW-0479">Metal-binding</keyword>
<dbReference type="EMBL" id="UINC01001108">
    <property type="protein sequence ID" value="SUZ71012.1"/>
    <property type="molecule type" value="Genomic_DNA"/>
</dbReference>
<evidence type="ECO:0000256" key="2">
    <source>
        <dbReference type="ARBA" id="ARBA00022723"/>
    </source>
</evidence>
<dbReference type="InterPro" id="IPR043795">
    <property type="entry name" value="N-alpha-Ac-DABA-like"/>
</dbReference>
<dbReference type="AlphaFoldDB" id="A0A381PVA9"/>
<dbReference type="GO" id="GO:0016788">
    <property type="term" value="F:hydrolase activity, acting on ester bonds"/>
    <property type="evidence" value="ECO:0007669"/>
    <property type="project" value="InterPro"/>
</dbReference>
<reference evidence="6" key="1">
    <citation type="submission" date="2018-05" db="EMBL/GenBank/DDBJ databases">
        <authorList>
            <person name="Lanie J.A."/>
            <person name="Ng W.-L."/>
            <person name="Kazmierczak K.M."/>
            <person name="Andrzejewski T.M."/>
            <person name="Davidsen T.M."/>
            <person name="Wayne K.J."/>
            <person name="Tettelin H."/>
            <person name="Glass J.I."/>
            <person name="Rusch D."/>
            <person name="Podicherti R."/>
            <person name="Tsui H.-C.T."/>
            <person name="Winkler M.E."/>
        </authorList>
    </citation>
    <scope>NUCLEOTIDE SEQUENCE</scope>
</reference>
<evidence type="ECO:0000313" key="6">
    <source>
        <dbReference type="EMBL" id="SUZ71012.1"/>
    </source>
</evidence>
<dbReference type="PANTHER" id="PTHR37326:SF1">
    <property type="entry name" value="BLL3975 PROTEIN"/>
    <property type="match status" value="1"/>
</dbReference>
<evidence type="ECO:0000256" key="4">
    <source>
        <dbReference type="ARBA" id="ARBA00022833"/>
    </source>
</evidence>
<dbReference type="SUPFAM" id="SSF53187">
    <property type="entry name" value="Zn-dependent exopeptidases"/>
    <property type="match status" value="1"/>
</dbReference>
<dbReference type="PIRSF" id="PIRSF039012">
    <property type="entry name" value="ASP"/>
    <property type="match status" value="1"/>
</dbReference>
<dbReference type="GO" id="GO:0046872">
    <property type="term" value="F:metal ion binding"/>
    <property type="evidence" value="ECO:0007669"/>
    <property type="project" value="UniProtKB-KW"/>
</dbReference>
<dbReference type="CDD" id="cd06252">
    <property type="entry name" value="M14_ASTE_ASPA-like"/>
    <property type="match status" value="1"/>
</dbReference>
<sequence>MSLTLTENQTFNQDGKFISALKIPHSTNTSGWGSLLLPVIIIRNGNGPTVLFTGGNHGDEYEGPIALRKLGNELKAEDIQGQVIIVPFLNFPAILKGTRLSPVDGLNMNRSFPGDPDGSMTQKIADFVYRELVSRSDVVFDFHSGGNSMIFEPCTVLHKLEDSEQMKKTVLAAKSFGAPLSLVLQELDNKGMLDTAVENAGKIFISTELGGGGFVSPRTLTIAENGIRNLLRHLEILPPDELLVPQTRFMQTPDFGGYLMAPQEGLYETLIELGESVTKGQVIGRIHSLTQIEDPAVEVRAEIDGVLVTRAGRAQVKIWDTIAVIATDLDVSDFETNSTD</sequence>
<gene>
    <name evidence="6" type="ORF">METZ01_LOCUS23866</name>
</gene>
<evidence type="ECO:0000256" key="1">
    <source>
        <dbReference type="ARBA" id="ARBA00001947"/>
    </source>
</evidence>
<organism evidence="6">
    <name type="scientific">marine metagenome</name>
    <dbReference type="NCBI Taxonomy" id="408172"/>
    <lineage>
        <taxon>unclassified sequences</taxon>
        <taxon>metagenomes</taxon>
        <taxon>ecological metagenomes</taxon>
    </lineage>
</organism>
<name>A0A381PVA9_9ZZZZ</name>
<keyword evidence="4" id="KW-0862">Zinc</keyword>
<dbReference type="Pfam" id="PF24827">
    <property type="entry name" value="AstE_AspA_cat"/>
    <property type="match status" value="1"/>
</dbReference>
<keyword evidence="3" id="KW-0378">Hydrolase</keyword>
<feature type="domain" description="Succinylglutamate desuccinylase/Aspartoacylase catalytic" evidence="5">
    <location>
        <begin position="46"/>
        <end position="234"/>
    </location>
</feature>
<evidence type="ECO:0000259" key="5">
    <source>
        <dbReference type="Pfam" id="PF24827"/>
    </source>
</evidence>
<comment type="cofactor">
    <cofactor evidence="1">
        <name>Zn(2+)</name>
        <dbReference type="ChEBI" id="CHEBI:29105"/>
    </cofactor>
</comment>
<dbReference type="PANTHER" id="PTHR37326">
    <property type="entry name" value="BLL3975 PROTEIN"/>
    <property type="match status" value="1"/>
</dbReference>
<dbReference type="GO" id="GO:0016811">
    <property type="term" value="F:hydrolase activity, acting on carbon-nitrogen (but not peptide) bonds, in linear amides"/>
    <property type="evidence" value="ECO:0007669"/>
    <property type="project" value="InterPro"/>
</dbReference>
<accession>A0A381PVA9</accession>
<dbReference type="Gene3D" id="3.40.630.10">
    <property type="entry name" value="Zn peptidases"/>
    <property type="match status" value="1"/>
</dbReference>